<sequence length="217" mass="25199">MEFKIGAFLTLEPIFPEKAGDLLKCKIVDKKEDVIYITYPVNMRTNKTVYLLDGSRYRGILQNGDRSIFAFQTEVIGRIMDRIPMIKLSCPPEDEFLKIERREFVRVKTPVDVAVEYGNQFYQCVANDISAGGVALKLPEALPFAEGNIVKLTIVLPFKNGDIQYIQTNARVIRIFYKDEQPLASFQYLDTDEVDQQQILRFCFERQVMMKEMLYLR</sequence>
<dbReference type="InterPro" id="IPR009875">
    <property type="entry name" value="PilZ_domain"/>
</dbReference>
<dbReference type="GO" id="GO:0035438">
    <property type="term" value="F:cyclic-di-GMP binding"/>
    <property type="evidence" value="ECO:0007669"/>
    <property type="project" value="InterPro"/>
</dbReference>
<dbReference type="EMBL" id="VIGD01000001">
    <property type="protein sequence ID" value="TQE92390.1"/>
    <property type="molecule type" value="Genomic_DNA"/>
</dbReference>
<dbReference type="OrthoDB" id="1951449at2"/>
<proteinExistence type="predicted"/>
<evidence type="ECO:0000313" key="3">
    <source>
        <dbReference type="EMBL" id="TQE92390.1"/>
    </source>
</evidence>
<dbReference type="AlphaFoldDB" id="A0A540V6J3"/>
<name>A0A540V6J3_9BACL</name>
<dbReference type="InterPro" id="IPR009926">
    <property type="entry name" value="T3SS_YcgR_PilZN"/>
</dbReference>
<reference evidence="3 4" key="1">
    <citation type="submission" date="2019-06" db="EMBL/GenBank/DDBJ databases">
        <title>Genome sequence of Ureibacillus terrenus.</title>
        <authorList>
            <person name="Maclea K.S."/>
            <person name="Simoes M."/>
        </authorList>
    </citation>
    <scope>NUCLEOTIDE SEQUENCE [LARGE SCALE GENOMIC DNA]</scope>
    <source>
        <strain evidence="3 4">ATCC BAA-384</strain>
    </source>
</reference>
<keyword evidence="3" id="KW-0808">Transferase</keyword>
<gene>
    <name evidence="3" type="ORF">FKZ59_01390</name>
</gene>
<dbReference type="Proteomes" id="UP000315753">
    <property type="component" value="Unassembled WGS sequence"/>
</dbReference>
<dbReference type="GO" id="GO:0016740">
    <property type="term" value="F:transferase activity"/>
    <property type="evidence" value="ECO:0007669"/>
    <property type="project" value="UniProtKB-KW"/>
</dbReference>
<comment type="caution">
    <text evidence="3">The sequence shown here is derived from an EMBL/GenBank/DDBJ whole genome shotgun (WGS) entry which is preliminary data.</text>
</comment>
<dbReference type="RefSeq" id="WP_141600942.1">
    <property type="nucleotide sequence ID" value="NZ_JARMSB010000004.1"/>
</dbReference>
<dbReference type="SUPFAM" id="SSF141371">
    <property type="entry name" value="PilZ domain-like"/>
    <property type="match status" value="1"/>
</dbReference>
<organism evidence="3 4">
    <name type="scientific">Ureibacillus terrenus</name>
    <dbReference type="NCBI Taxonomy" id="118246"/>
    <lineage>
        <taxon>Bacteria</taxon>
        <taxon>Bacillati</taxon>
        <taxon>Bacillota</taxon>
        <taxon>Bacilli</taxon>
        <taxon>Bacillales</taxon>
        <taxon>Caryophanaceae</taxon>
        <taxon>Ureibacillus</taxon>
    </lineage>
</organism>
<protein>
    <submittedName>
        <fullName evidence="3">Glycosyltransferase</fullName>
    </submittedName>
</protein>
<evidence type="ECO:0000313" key="4">
    <source>
        <dbReference type="Proteomes" id="UP000315753"/>
    </source>
</evidence>
<accession>A0A540V6J3</accession>
<evidence type="ECO:0000259" key="1">
    <source>
        <dbReference type="Pfam" id="PF07238"/>
    </source>
</evidence>
<dbReference type="Pfam" id="PF12945">
    <property type="entry name" value="PilZNR"/>
    <property type="match status" value="1"/>
</dbReference>
<feature type="domain" description="PilZ" evidence="1">
    <location>
        <begin position="100"/>
        <end position="205"/>
    </location>
</feature>
<dbReference type="Pfam" id="PF07238">
    <property type="entry name" value="PilZ"/>
    <property type="match status" value="1"/>
</dbReference>
<feature type="domain" description="Type III secretion system flagellar brake protein YcgR PilZN" evidence="2">
    <location>
        <begin position="4"/>
        <end position="91"/>
    </location>
</feature>
<dbReference type="Gene3D" id="2.40.10.220">
    <property type="entry name" value="predicted glycosyltransferase like domains"/>
    <property type="match status" value="1"/>
</dbReference>
<evidence type="ECO:0000259" key="2">
    <source>
        <dbReference type="Pfam" id="PF12945"/>
    </source>
</evidence>
<keyword evidence="4" id="KW-1185">Reference proteome</keyword>